<protein>
    <submittedName>
        <fullName evidence="2">Uncharacterized protein</fullName>
    </submittedName>
</protein>
<reference evidence="2 3" key="1">
    <citation type="submission" date="2024-02" db="EMBL/GenBank/DDBJ databases">
        <authorList>
            <consortium name="ELIXIR-Norway"/>
            <consortium name="Elixir Norway"/>
        </authorList>
    </citation>
    <scope>NUCLEOTIDE SEQUENCE [LARGE SCALE GENOMIC DNA]</scope>
</reference>
<keyword evidence="1" id="KW-0472">Membrane</keyword>
<keyword evidence="3" id="KW-1185">Reference proteome</keyword>
<sequence>MGSTSNTSGSATVSTLTGGMILFGVGIIIIATGKLLQYVVYGLGKRSPATAGVDRGAEITGTGEPPLVQVQMNEIVASASPGGTDETTTDLVIDASAPAANSEVQNRGVQVEVVIEAPPRSSSHQTDVQYILANIFTTTYRMVAEYVFNSFASGDSPFW</sequence>
<keyword evidence="1" id="KW-0812">Transmembrane</keyword>
<dbReference type="EMBL" id="OZ020096">
    <property type="protein sequence ID" value="CAK9254873.1"/>
    <property type="molecule type" value="Genomic_DNA"/>
</dbReference>
<name>A0ABP0VKD6_9BRYO</name>
<dbReference type="Proteomes" id="UP001497444">
    <property type="component" value="Chromosome 1"/>
</dbReference>
<keyword evidence="1" id="KW-1133">Transmembrane helix</keyword>
<organism evidence="2 3">
    <name type="scientific">Sphagnum jensenii</name>
    <dbReference type="NCBI Taxonomy" id="128206"/>
    <lineage>
        <taxon>Eukaryota</taxon>
        <taxon>Viridiplantae</taxon>
        <taxon>Streptophyta</taxon>
        <taxon>Embryophyta</taxon>
        <taxon>Bryophyta</taxon>
        <taxon>Sphagnophytina</taxon>
        <taxon>Sphagnopsida</taxon>
        <taxon>Sphagnales</taxon>
        <taxon>Sphagnaceae</taxon>
        <taxon>Sphagnum</taxon>
    </lineage>
</organism>
<proteinExistence type="predicted"/>
<feature type="transmembrane region" description="Helical" evidence="1">
    <location>
        <begin position="20"/>
        <end position="41"/>
    </location>
</feature>
<accession>A0ABP0VKD6</accession>
<evidence type="ECO:0000313" key="3">
    <source>
        <dbReference type="Proteomes" id="UP001497444"/>
    </source>
</evidence>
<evidence type="ECO:0000313" key="2">
    <source>
        <dbReference type="EMBL" id="CAK9254873.1"/>
    </source>
</evidence>
<gene>
    <name evidence="2" type="ORF">CSSPJE1EN1_LOCUS351</name>
</gene>
<evidence type="ECO:0000256" key="1">
    <source>
        <dbReference type="SAM" id="Phobius"/>
    </source>
</evidence>